<reference evidence="2" key="2">
    <citation type="submission" date="2014-08" db="EMBL/GenBank/DDBJ databases">
        <title>Exploiting Issatchenkia orientalis SD108 for Succinic Acid Production.</title>
        <authorList>
            <person name="Xiao H."/>
            <person name="Shao Z."/>
            <person name="Jiang Y."/>
            <person name="Dole S."/>
            <person name="Zhao H."/>
        </authorList>
    </citation>
    <scope>NUCLEOTIDE SEQUENCE [LARGE SCALE GENOMIC DNA]</scope>
    <source>
        <strain evidence="2">SD108</strain>
    </source>
</reference>
<gene>
    <name evidence="3" type="ORF">BOH78_4628</name>
    <name evidence="1" type="ORF">C5L36_0B07040</name>
    <name evidence="4" type="ORF">CAS74_004130</name>
    <name evidence="2" type="ORF">JL09_g2842</name>
</gene>
<organism evidence="2 5">
    <name type="scientific">Pichia kudriavzevii</name>
    <name type="common">Yeast</name>
    <name type="synonym">Issatchenkia orientalis</name>
    <dbReference type="NCBI Taxonomy" id="4909"/>
    <lineage>
        <taxon>Eukaryota</taxon>
        <taxon>Fungi</taxon>
        <taxon>Dikarya</taxon>
        <taxon>Ascomycota</taxon>
        <taxon>Saccharomycotina</taxon>
        <taxon>Pichiomycetes</taxon>
        <taxon>Pichiales</taxon>
        <taxon>Pichiaceae</taxon>
        <taxon>Pichia</taxon>
    </lineage>
</organism>
<evidence type="ECO:0000313" key="8">
    <source>
        <dbReference type="Proteomes" id="UP000249293"/>
    </source>
</evidence>
<evidence type="ECO:0000313" key="1">
    <source>
        <dbReference type="EMBL" id="AWU75451.1"/>
    </source>
</evidence>
<dbReference type="VEuPathDB" id="FungiDB:C5L36_0B07040"/>
<dbReference type="EMBL" id="JQFK01000026">
    <property type="protein sequence ID" value="KGK37966.1"/>
    <property type="molecule type" value="Genomic_DNA"/>
</dbReference>
<keyword evidence="8" id="KW-1185">Reference proteome</keyword>
<evidence type="ECO:0000313" key="6">
    <source>
        <dbReference type="Proteomes" id="UP000189274"/>
    </source>
</evidence>
<proteinExistence type="predicted"/>
<reference evidence="3" key="4">
    <citation type="submission" date="2017-01" db="EMBL/GenBank/DDBJ databases">
        <authorList>
            <person name="Mah S.A."/>
            <person name="Swanson W.J."/>
            <person name="Moy G.W."/>
            <person name="Vacquier V.D."/>
        </authorList>
    </citation>
    <scope>NUCLEOTIDE SEQUENCE [LARGE SCALE GENOMIC DNA]</scope>
    <source>
        <strain evidence="3">129</strain>
    </source>
</reference>
<evidence type="ECO:0000313" key="2">
    <source>
        <dbReference type="EMBL" id="KGK37966.1"/>
    </source>
</evidence>
<dbReference type="EMBL" id="NHMM01000006">
    <property type="protein sequence ID" value="OUT21130.1"/>
    <property type="molecule type" value="Genomic_DNA"/>
</dbReference>
<dbReference type="Proteomes" id="UP000249293">
    <property type="component" value="Chromosome 2"/>
</dbReference>
<protein>
    <submittedName>
        <fullName evidence="2">Uncharacterized protein</fullName>
    </submittedName>
</protein>
<evidence type="ECO:0000313" key="3">
    <source>
        <dbReference type="EMBL" id="ONH71284.1"/>
    </source>
</evidence>
<dbReference type="OrthoDB" id="4061106at2759"/>
<dbReference type="Proteomes" id="UP000029867">
    <property type="component" value="Unassembled WGS sequence"/>
</dbReference>
<reference evidence="1 8" key="6">
    <citation type="submission" date="2018-06" db="EMBL/GenBank/DDBJ databases">
        <title>Population genomics shows no distinction between pathogenic Candida krusei and environmental Pichia kudriavzevii: One species, four names.</title>
        <authorList>
            <person name="Douglass A.P."/>
            <person name="Offei B."/>
            <person name="Braun-Galleani S."/>
            <person name="Coughlan A.Y."/>
            <person name="Martos A."/>
            <person name="Ortiz-Merino R.A."/>
            <person name="Byrne K.P."/>
            <person name="Wolfe K.H."/>
        </authorList>
    </citation>
    <scope>NUCLEOTIDE SEQUENCE [LARGE SCALE GENOMIC DNA]</scope>
    <source>
        <strain evidence="1 8">CBS573</strain>
    </source>
</reference>
<dbReference type="AlphaFoldDB" id="A0A099P1N8"/>
<reference evidence="6" key="3">
    <citation type="journal article" date="2017" name="Genome Announc.">
        <title>Genome sequences of Cyberlindnera fabianii 65, Pichia kudriavzevii 129, and Saccharomyces cerevisiae 131 isolated from fermented masau fruits in Zimbabwe.</title>
        <authorList>
            <person name="van Rijswijck I.M.H."/>
            <person name="Derks M.F.L."/>
            <person name="Abee T."/>
            <person name="de Ridder D."/>
            <person name="Smid E.J."/>
        </authorList>
    </citation>
    <scope>NUCLEOTIDE SEQUENCE [LARGE SCALE GENOMIC DNA]</scope>
    <source>
        <strain evidence="6">129</strain>
    </source>
</reference>
<accession>A0A099P1N8</accession>
<reference evidence="5" key="1">
    <citation type="journal article" date="2014" name="Microb. Cell Fact.">
        <title>Exploiting Issatchenkia orientalis SD108 for succinic acid production.</title>
        <authorList>
            <person name="Xiao H."/>
            <person name="Shao Z."/>
            <person name="Jiang Y."/>
            <person name="Dole S."/>
            <person name="Zhao H."/>
        </authorList>
    </citation>
    <scope>NUCLEOTIDE SEQUENCE [LARGE SCALE GENOMIC DNA]</scope>
    <source>
        <strain evidence="5">SD108</strain>
    </source>
</reference>
<sequence>MQKSGPTSLYAFKQQLDAFIKFHSLSSQWRPLVYRPRNADQLTSMNAVDKFNRPLTPQKYPGTPSQAKFEKFVKLLVDPEEVRLLRSSFKDLFKLRLSNKGKKDIKYIKPSMINMFLYKSFALNYKLYSENLLFLNQVCEEDSVWSVKNTEAVAFLTSMLLKYNPQLVTYDQFNKKLQYYIKRANLDPSKSILFNASSLIASIYSGKIDNNALDNLDKLTSERVYKVREGAPYLEYDHAYSILTALKEAANVAQDEKLNNILERWNGFLNDVAQIKDIESAYEGIVANPPLLEAEQQEEASS</sequence>
<evidence type="ECO:0000313" key="5">
    <source>
        <dbReference type="Proteomes" id="UP000029867"/>
    </source>
</evidence>
<evidence type="ECO:0000313" key="4">
    <source>
        <dbReference type="EMBL" id="OUT21130.1"/>
    </source>
</evidence>
<dbReference type="Proteomes" id="UP000189274">
    <property type="component" value="Unassembled WGS sequence"/>
</dbReference>
<evidence type="ECO:0000313" key="7">
    <source>
        <dbReference type="Proteomes" id="UP000195871"/>
    </source>
</evidence>
<name>A0A099P1N8_PICKU</name>
<dbReference type="HOGENOM" id="CLU_921547_0_0_1"/>
<dbReference type="Proteomes" id="UP000195871">
    <property type="component" value="Unassembled WGS sequence"/>
</dbReference>
<reference evidence="4 7" key="5">
    <citation type="submission" date="2017-05" db="EMBL/GenBank/DDBJ databases">
        <title>The Genome Sequence of Candida krusei Ckrusei653.</title>
        <authorList>
            <person name="Cuomo C."/>
            <person name="Forche A."/>
            <person name="Young S."/>
            <person name="Abouelleil A."/>
            <person name="Cao P."/>
            <person name="Chapman S."/>
            <person name="Cusick C."/>
            <person name="Shea T."/>
            <person name="Nusbaum C."/>
            <person name="Birren B."/>
        </authorList>
    </citation>
    <scope>NUCLEOTIDE SEQUENCE [LARGE SCALE GENOMIC DNA]</scope>
    <source>
        <strain evidence="4 7">Ckrusei653</strain>
    </source>
</reference>
<dbReference type="EMBL" id="MQVM01000038">
    <property type="protein sequence ID" value="ONH71284.1"/>
    <property type="molecule type" value="Genomic_DNA"/>
</dbReference>
<dbReference type="EMBL" id="CP028774">
    <property type="protein sequence ID" value="AWU75451.1"/>
    <property type="molecule type" value="Genomic_DNA"/>
</dbReference>